<sequence length="501" mass="59025">MNLIIYGLYNSYHFPMIEALHEEFEIDYCEIIGNAESNATQASFSEGYTFHDWHAISGGYSGLDWNLIDPLDQNLIESMRECEVEVYRMMDRKSRNILDAWPYEFRRKIYYEHLRYWNHVLTKRDFDAFVALNIPHEVLDFIIFHLCKVRGISTFFFYQFQYDMTFLMSDWREPLPGYCEIEKKLRDKWEKGGSVELELSERLSEEVHFQTDENGQHIPFYMRKKKKTLGKRLLSGFTEFALFLTGLYKDLRYLVKLMDIHSLRQVVRKNNFRKAVSRLEKDSLIALQGLHYIPNKEDRYIYFPLHLQPELSTSPLAGRFADQNLILEMLSYYLPEDVLIYVKEHPNQDFSRRGRDFYKRLSEIRSVRMIPKEFSSKELLSNCIAVATASGTVGWEAIFKNKPVLLFGNTFYQYAPGIYQIRNSIDCKFAIAEIISRKHTTSEFDRTVFLKLVDLFSIKGNVDIEYRIASKLDFSRDIEALSAALIRVMREKIKGVGPEGV</sequence>
<comment type="caution">
    <text evidence="1">The sequence shown here is derived from an EMBL/GenBank/DDBJ whole genome shotgun (WGS) entry which is preliminary data.</text>
</comment>
<dbReference type="GO" id="GO:0015774">
    <property type="term" value="P:polysaccharide transport"/>
    <property type="evidence" value="ECO:0007669"/>
    <property type="project" value="InterPro"/>
</dbReference>
<gene>
    <name evidence="1" type="ORF">EHO60_11360</name>
</gene>
<protein>
    <submittedName>
        <fullName evidence="1">Capsule biosynthesis protein</fullName>
    </submittedName>
</protein>
<dbReference type="GO" id="GO:0000271">
    <property type="term" value="P:polysaccharide biosynthetic process"/>
    <property type="evidence" value="ECO:0007669"/>
    <property type="project" value="InterPro"/>
</dbReference>
<dbReference type="RefSeq" id="WP_135768314.1">
    <property type="nucleotide sequence ID" value="NZ_RQET01000008.1"/>
</dbReference>
<dbReference type="OrthoDB" id="314295at2"/>
<keyword evidence="2" id="KW-1185">Reference proteome</keyword>
<reference evidence="1" key="1">
    <citation type="journal article" date="2019" name="PLoS Negl. Trop. Dis.">
        <title>Revisiting the worldwide diversity of Leptospira species in the environment.</title>
        <authorList>
            <person name="Vincent A.T."/>
            <person name="Schiettekatte O."/>
            <person name="Bourhy P."/>
            <person name="Veyrier F.J."/>
            <person name="Picardeau M."/>
        </authorList>
    </citation>
    <scope>NUCLEOTIDE SEQUENCE [LARGE SCALE GENOMIC DNA]</scope>
    <source>
        <strain evidence="1">SSW15</strain>
    </source>
</reference>
<organism evidence="1 2">
    <name type="scientific">Leptospira fletcheri</name>
    <dbReference type="NCBI Taxonomy" id="2484981"/>
    <lineage>
        <taxon>Bacteria</taxon>
        <taxon>Pseudomonadati</taxon>
        <taxon>Spirochaetota</taxon>
        <taxon>Spirochaetia</taxon>
        <taxon>Leptospirales</taxon>
        <taxon>Leptospiraceae</taxon>
        <taxon>Leptospira</taxon>
    </lineage>
</organism>
<dbReference type="EMBL" id="RQET01000008">
    <property type="protein sequence ID" value="TGK09951.1"/>
    <property type="molecule type" value="Genomic_DNA"/>
</dbReference>
<dbReference type="InterPro" id="IPR007833">
    <property type="entry name" value="Capsule_polysaccharide_synth"/>
</dbReference>
<dbReference type="AlphaFoldDB" id="A0A4R9GDY0"/>
<dbReference type="SUPFAM" id="SSF53756">
    <property type="entry name" value="UDP-Glycosyltransferase/glycogen phosphorylase"/>
    <property type="match status" value="1"/>
</dbReference>
<name>A0A4R9GDY0_9LEPT</name>
<evidence type="ECO:0000313" key="2">
    <source>
        <dbReference type="Proteomes" id="UP000298458"/>
    </source>
</evidence>
<evidence type="ECO:0000313" key="1">
    <source>
        <dbReference type="EMBL" id="TGK09951.1"/>
    </source>
</evidence>
<accession>A0A4R9GDY0</accession>
<dbReference type="Proteomes" id="UP000298458">
    <property type="component" value="Unassembled WGS sequence"/>
</dbReference>
<dbReference type="Pfam" id="PF05159">
    <property type="entry name" value="Capsule_synth"/>
    <property type="match status" value="1"/>
</dbReference>
<proteinExistence type="predicted"/>